<gene>
    <name evidence="5" type="ORF">EAS64_04300</name>
</gene>
<keyword evidence="1" id="KW-0479">Metal-binding</keyword>
<evidence type="ECO:0000256" key="1">
    <source>
        <dbReference type="ARBA" id="ARBA00022723"/>
    </source>
</evidence>
<dbReference type="GO" id="GO:0016020">
    <property type="term" value="C:membrane"/>
    <property type="evidence" value="ECO:0007669"/>
    <property type="project" value="TreeGrafter"/>
</dbReference>
<dbReference type="GO" id="GO:0046872">
    <property type="term" value="F:metal ion binding"/>
    <property type="evidence" value="ECO:0007669"/>
    <property type="project" value="UniProtKB-KW"/>
</dbReference>
<feature type="compositionally biased region" description="Low complexity" evidence="3">
    <location>
        <begin position="41"/>
        <end position="66"/>
    </location>
</feature>
<dbReference type="InterPro" id="IPR050248">
    <property type="entry name" value="Polysacc_deacetylase_ArnD"/>
</dbReference>
<dbReference type="PROSITE" id="PS51677">
    <property type="entry name" value="NODB"/>
    <property type="match status" value="1"/>
</dbReference>
<feature type="compositionally biased region" description="Low complexity" evidence="3">
    <location>
        <begin position="7"/>
        <end position="23"/>
    </location>
</feature>
<dbReference type="GO" id="GO:0016810">
    <property type="term" value="F:hydrolase activity, acting on carbon-nitrogen (but not peptide) bonds"/>
    <property type="evidence" value="ECO:0007669"/>
    <property type="project" value="InterPro"/>
</dbReference>
<dbReference type="PANTHER" id="PTHR10587:SF133">
    <property type="entry name" value="CHITIN DEACETYLASE 1-RELATED"/>
    <property type="match status" value="1"/>
</dbReference>
<keyword evidence="6" id="KW-1185">Reference proteome</keyword>
<dbReference type="EMBL" id="RPFW01000001">
    <property type="protein sequence ID" value="TVZ07437.1"/>
    <property type="molecule type" value="Genomic_DNA"/>
</dbReference>
<dbReference type="CDD" id="cd10917">
    <property type="entry name" value="CE4_NodB_like_6s_7s"/>
    <property type="match status" value="1"/>
</dbReference>
<dbReference type="InterPro" id="IPR002509">
    <property type="entry name" value="NODB_dom"/>
</dbReference>
<dbReference type="GO" id="GO:0005975">
    <property type="term" value="P:carbohydrate metabolic process"/>
    <property type="evidence" value="ECO:0007669"/>
    <property type="project" value="InterPro"/>
</dbReference>
<comment type="caution">
    <text evidence="5">The sequence shown here is derived from an EMBL/GenBank/DDBJ whole genome shotgun (WGS) entry which is preliminary data.</text>
</comment>
<evidence type="ECO:0000256" key="2">
    <source>
        <dbReference type="ARBA" id="ARBA00022801"/>
    </source>
</evidence>
<feature type="region of interest" description="Disordered" evidence="3">
    <location>
        <begin position="1"/>
        <end position="70"/>
    </location>
</feature>
<dbReference type="Proteomes" id="UP000460272">
    <property type="component" value="Unassembled WGS sequence"/>
</dbReference>
<reference evidence="5 6" key="1">
    <citation type="submission" date="2018-11" db="EMBL/GenBank/DDBJ databases">
        <title>Trebonia kvetii gen.nov., sp.nov., a novel acidophilic actinobacterium, and proposal of the new actinobacterial family Treboniaceae fam. nov.</title>
        <authorList>
            <person name="Rapoport D."/>
            <person name="Sagova-Mareckova M."/>
            <person name="Sedlacek I."/>
            <person name="Provaznik J."/>
            <person name="Kralova S."/>
            <person name="Pavlinic D."/>
            <person name="Benes V."/>
            <person name="Kopecky J."/>
        </authorList>
    </citation>
    <scope>NUCLEOTIDE SEQUENCE [LARGE SCALE GENOMIC DNA]</scope>
    <source>
        <strain evidence="5 6">15Tr583</strain>
    </source>
</reference>
<evidence type="ECO:0000256" key="3">
    <source>
        <dbReference type="SAM" id="MobiDB-lite"/>
    </source>
</evidence>
<evidence type="ECO:0000259" key="4">
    <source>
        <dbReference type="PROSITE" id="PS51677"/>
    </source>
</evidence>
<name>A0A6P2C8T4_9ACTN</name>
<sequence>MPSAGRTATVTYSAAPSSTTPSPRSSPHPPATSGEVPATCPPSSRSGPATPASSPAVPTGSSSAPGTRPVTGWLAGKDWTVIPTSRRLVALTFDAGANADAVPSILATLRRAGVPATFFLTGNFVRDFPVAALSIAAAGFRIGDHTITHPHLTQLADAAVQQEILGGARQITAVTGKDPAPLFRFPFGDVSARVISIANQAGYVPIRWTIDTLGWEGTAGHITAQVVASRVLAAARPGEIVLMHVGSNPDDHTTLDADALPRAISGLRALGYSFVTLDALTG</sequence>
<keyword evidence="2" id="KW-0378">Hydrolase</keyword>
<dbReference type="OrthoDB" id="3173508at2"/>
<evidence type="ECO:0000313" key="6">
    <source>
        <dbReference type="Proteomes" id="UP000460272"/>
    </source>
</evidence>
<dbReference type="PANTHER" id="PTHR10587">
    <property type="entry name" value="GLYCOSYL TRANSFERASE-RELATED"/>
    <property type="match status" value="1"/>
</dbReference>
<dbReference type="InterPro" id="IPR011330">
    <property type="entry name" value="Glyco_hydro/deAcase_b/a-brl"/>
</dbReference>
<dbReference type="Pfam" id="PF01522">
    <property type="entry name" value="Polysacc_deac_1"/>
    <property type="match status" value="1"/>
</dbReference>
<dbReference type="AlphaFoldDB" id="A0A6P2C8T4"/>
<protein>
    <submittedName>
        <fullName evidence="5">Polysaccharide deacetylase family protein</fullName>
    </submittedName>
</protein>
<accession>A0A6P2C8T4</accession>
<feature type="domain" description="NodB homology" evidence="4">
    <location>
        <begin position="87"/>
        <end position="275"/>
    </location>
</feature>
<organism evidence="5 6">
    <name type="scientific">Trebonia kvetii</name>
    <dbReference type="NCBI Taxonomy" id="2480626"/>
    <lineage>
        <taxon>Bacteria</taxon>
        <taxon>Bacillati</taxon>
        <taxon>Actinomycetota</taxon>
        <taxon>Actinomycetes</taxon>
        <taxon>Streptosporangiales</taxon>
        <taxon>Treboniaceae</taxon>
        <taxon>Trebonia</taxon>
    </lineage>
</organism>
<evidence type="ECO:0000313" key="5">
    <source>
        <dbReference type="EMBL" id="TVZ07437.1"/>
    </source>
</evidence>
<proteinExistence type="predicted"/>
<dbReference type="SUPFAM" id="SSF88713">
    <property type="entry name" value="Glycoside hydrolase/deacetylase"/>
    <property type="match status" value="1"/>
</dbReference>
<dbReference type="Gene3D" id="3.20.20.370">
    <property type="entry name" value="Glycoside hydrolase/deacetylase"/>
    <property type="match status" value="1"/>
</dbReference>